<dbReference type="Proteomes" id="UP000472269">
    <property type="component" value="Unplaced"/>
</dbReference>
<name>A0A663MT85_ATHCN</name>
<keyword evidence="2" id="KW-1185">Reference proteome</keyword>
<dbReference type="Ensembl" id="ENSACUT00000015821.1">
    <property type="protein sequence ID" value="ENSACUP00000014827.1"/>
    <property type="gene ID" value="ENSACUG00000009965.1"/>
</dbReference>
<organism evidence="1 2">
    <name type="scientific">Athene cunicularia</name>
    <name type="common">Burrowing owl</name>
    <name type="synonym">Speotyto cunicularia</name>
    <dbReference type="NCBI Taxonomy" id="194338"/>
    <lineage>
        <taxon>Eukaryota</taxon>
        <taxon>Metazoa</taxon>
        <taxon>Chordata</taxon>
        <taxon>Craniata</taxon>
        <taxon>Vertebrata</taxon>
        <taxon>Euteleostomi</taxon>
        <taxon>Archelosauria</taxon>
        <taxon>Archosauria</taxon>
        <taxon>Dinosauria</taxon>
        <taxon>Saurischia</taxon>
        <taxon>Theropoda</taxon>
        <taxon>Coelurosauria</taxon>
        <taxon>Aves</taxon>
        <taxon>Neognathae</taxon>
        <taxon>Neoaves</taxon>
        <taxon>Telluraves</taxon>
        <taxon>Strigiformes</taxon>
        <taxon>Strigidae</taxon>
        <taxon>Athene</taxon>
    </lineage>
</organism>
<dbReference type="AlphaFoldDB" id="A0A663MT85"/>
<reference evidence="1" key="1">
    <citation type="submission" date="2025-08" db="UniProtKB">
        <authorList>
            <consortium name="Ensembl"/>
        </authorList>
    </citation>
    <scope>IDENTIFICATION</scope>
</reference>
<reference evidence="1" key="2">
    <citation type="submission" date="2025-09" db="UniProtKB">
        <authorList>
            <consortium name="Ensembl"/>
        </authorList>
    </citation>
    <scope>IDENTIFICATION</scope>
</reference>
<evidence type="ECO:0000313" key="1">
    <source>
        <dbReference type="Ensembl" id="ENSACUP00000014827.1"/>
    </source>
</evidence>
<accession>A0A663MT85</accession>
<sequence>MHNELHQEQEQLQLYRTWPISQAHHNSATLKKKRKSAITFQRQLGKRIKHSVLKFH</sequence>
<protein>
    <submittedName>
        <fullName evidence="1">Uncharacterized protein</fullName>
    </submittedName>
</protein>
<proteinExistence type="predicted"/>
<evidence type="ECO:0000313" key="2">
    <source>
        <dbReference type="Proteomes" id="UP000472269"/>
    </source>
</evidence>